<dbReference type="OrthoDB" id="952894at2759"/>
<proteinExistence type="predicted"/>
<reference evidence="1 2" key="1">
    <citation type="journal article" date="2019" name="Genome Biol. Evol.">
        <title>Insights into the evolution of the New World diploid cottons (Gossypium, subgenus Houzingenia) based on genome sequencing.</title>
        <authorList>
            <person name="Grover C.E."/>
            <person name="Arick M.A. 2nd"/>
            <person name="Thrash A."/>
            <person name="Conover J.L."/>
            <person name="Sanders W.S."/>
            <person name="Peterson D.G."/>
            <person name="Frelichowski J.E."/>
            <person name="Scheffler J.A."/>
            <person name="Scheffler B.E."/>
            <person name="Wendel J.F."/>
        </authorList>
    </citation>
    <scope>NUCLEOTIDE SEQUENCE [LARGE SCALE GENOMIC DNA]</scope>
    <source>
        <strain evidence="1">1</strain>
        <tissue evidence="1">Leaf</tissue>
    </source>
</reference>
<dbReference type="Proteomes" id="UP000593576">
    <property type="component" value="Unassembled WGS sequence"/>
</dbReference>
<dbReference type="InterPro" id="IPR036691">
    <property type="entry name" value="Endo/exonu/phosph_ase_sf"/>
</dbReference>
<organism evidence="1 2">
    <name type="scientific">Gossypium schwendimanii</name>
    <name type="common">Cotton</name>
    <dbReference type="NCBI Taxonomy" id="34291"/>
    <lineage>
        <taxon>Eukaryota</taxon>
        <taxon>Viridiplantae</taxon>
        <taxon>Streptophyta</taxon>
        <taxon>Embryophyta</taxon>
        <taxon>Tracheophyta</taxon>
        <taxon>Spermatophyta</taxon>
        <taxon>Magnoliopsida</taxon>
        <taxon>eudicotyledons</taxon>
        <taxon>Gunneridae</taxon>
        <taxon>Pentapetalae</taxon>
        <taxon>rosids</taxon>
        <taxon>malvids</taxon>
        <taxon>Malvales</taxon>
        <taxon>Malvaceae</taxon>
        <taxon>Malvoideae</taxon>
        <taxon>Gossypium</taxon>
    </lineage>
</organism>
<dbReference type="SUPFAM" id="SSF56219">
    <property type="entry name" value="DNase I-like"/>
    <property type="match status" value="1"/>
</dbReference>
<evidence type="ECO:0008006" key="3">
    <source>
        <dbReference type="Google" id="ProtNLM"/>
    </source>
</evidence>
<evidence type="ECO:0000313" key="1">
    <source>
        <dbReference type="EMBL" id="MBA0877364.1"/>
    </source>
</evidence>
<feature type="non-terminal residue" evidence="1">
    <location>
        <position position="1"/>
    </location>
</feature>
<comment type="caution">
    <text evidence="1">The sequence shown here is derived from an EMBL/GenBank/DDBJ whole genome shotgun (WGS) entry which is preliminary data.</text>
</comment>
<dbReference type="AlphaFoldDB" id="A0A7J9N2H7"/>
<keyword evidence="2" id="KW-1185">Reference proteome</keyword>
<protein>
    <recommendedName>
        <fullName evidence="3">Endonuclease/exonuclease/phosphatase domain-containing protein</fullName>
    </recommendedName>
</protein>
<feature type="non-terminal residue" evidence="1">
    <location>
        <position position="263"/>
    </location>
</feature>
<dbReference type="PANTHER" id="PTHR33710:SF64">
    <property type="entry name" value="ENDONUCLEASE_EXONUCLEASE_PHOSPHATASE DOMAIN-CONTAINING PROTEIN"/>
    <property type="match status" value="1"/>
</dbReference>
<accession>A0A7J9N2H7</accession>
<name>A0A7J9N2H7_GOSSC</name>
<dbReference type="Gene3D" id="3.60.10.10">
    <property type="entry name" value="Endonuclease/exonuclease/phosphatase"/>
    <property type="match status" value="1"/>
</dbReference>
<gene>
    <name evidence="1" type="ORF">Goshw_030362</name>
</gene>
<evidence type="ECO:0000313" key="2">
    <source>
        <dbReference type="Proteomes" id="UP000593576"/>
    </source>
</evidence>
<sequence>KVRSRFDIQDKVLSISHFCTKHFVAIEGTWVEKGVAASLINMYAPNGCSEQKKVWEEIGELKESERSNCVGLLTGSKAFNSFIDECKVVDLPLLGKKFTWFGPKNKMSRLDRFLVDEYWLVRFNDLIQQGYGRSISDHIPILLHNSLVDWGPHPFKFLNTCSTKRNVIDYALLHCSKVAKHSQLAGLDFSNNTILNLIASLFDSPDSVIRNTKNESISAAVVLFFDISNLQDWLSAELVFDMVQCVAGHLPNVTGGRLSSGGR</sequence>
<dbReference type="PANTHER" id="PTHR33710">
    <property type="entry name" value="BNAC02G09200D PROTEIN"/>
    <property type="match status" value="1"/>
</dbReference>
<dbReference type="EMBL" id="JABFAF010267979">
    <property type="protein sequence ID" value="MBA0877364.1"/>
    <property type="molecule type" value="Genomic_DNA"/>
</dbReference>